<keyword evidence="2" id="KW-1185">Reference proteome</keyword>
<keyword evidence="1" id="KW-0436">Ligase</keyword>
<sequence>MEEIIVLEDEMKKPGYVPNPAQRRLAEEVTRFVHGKEGLLEALKTTEALRPGAETNKSVVHRLLKQGGLYLNNIEVANEASRSAVRMQIGALRSLAVGKQAIVRISVNQLEAEVAKEGGN</sequence>
<comment type="caution">
    <text evidence="1">The sequence shown here is derived from an EMBL/GenBank/DDBJ whole genome shotgun (WGS) entry which is preliminary data.</text>
</comment>
<name>A0A7J6UZP5_THATH</name>
<dbReference type="PANTHER" id="PTHR11766">
    <property type="entry name" value="TYROSYL-TRNA SYNTHETASE"/>
    <property type="match status" value="1"/>
</dbReference>
<dbReference type="GO" id="GO:0009570">
    <property type="term" value="C:chloroplast stroma"/>
    <property type="evidence" value="ECO:0007669"/>
    <property type="project" value="TreeGrafter"/>
</dbReference>
<protein>
    <submittedName>
        <fullName evidence="1">Tyrosine--trna ligase</fullName>
    </submittedName>
</protein>
<dbReference type="Proteomes" id="UP000554482">
    <property type="component" value="Unassembled WGS sequence"/>
</dbReference>
<proteinExistence type="predicted"/>
<dbReference type="GO" id="GO:0043039">
    <property type="term" value="P:tRNA aminoacylation"/>
    <property type="evidence" value="ECO:0007669"/>
    <property type="project" value="TreeGrafter"/>
</dbReference>
<dbReference type="InterPro" id="IPR024088">
    <property type="entry name" value="Tyr-tRNA-ligase_bac-type"/>
</dbReference>
<dbReference type="GO" id="GO:0005829">
    <property type="term" value="C:cytosol"/>
    <property type="evidence" value="ECO:0007669"/>
    <property type="project" value="TreeGrafter"/>
</dbReference>
<gene>
    <name evidence="1" type="ORF">FRX31_032283</name>
</gene>
<dbReference type="GO" id="GO:0004831">
    <property type="term" value="F:tyrosine-tRNA ligase activity"/>
    <property type="evidence" value="ECO:0007669"/>
    <property type="project" value="InterPro"/>
</dbReference>
<dbReference type="AlphaFoldDB" id="A0A7J6UZP5"/>
<evidence type="ECO:0000313" key="1">
    <source>
        <dbReference type="EMBL" id="KAF5178129.1"/>
    </source>
</evidence>
<dbReference type="EMBL" id="JABWDY010040403">
    <property type="protein sequence ID" value="KAF5178129.1"/>
    <property type="molecule type" value="Genomic_DNA"/>
</dbReference>
<accession>A0A7J6UZP5</accession>
<dbReference type="OrthoDB" id="337870at2759"/>
<evidence type="ECO:0000313" key="2">
    <source>
        <dbReference type="Proteomes" id="UP000554482"/>
    </source>
</evidence>
<dbReference type="GO" id="GO:0005739">
    <property type="term" value="C:mitochondrion"/>
    <property type="evidence" value="ECO:0007669"/>
    <property type="project" value="TreeGrafter"/>
</dbReference>
<reference evidence="1 2" key="1">
    <citation type="submission" date="2020-06" db="EMBL/GenBank/DDBJ databases">
        <title>Transcriptomic and genomic resources for Thalictrum thalictroides and T. hernandezii: Facilitating candidate gene discovery in an emerging model plant lineage.</title>
        <authorList>
            <person name="Arias T."/>
            <person name="Riano-Pachon D.M."/>
            <person name="Di Stilio V.S."/>
        </authorList>
    </citation>
    <scope>NUCLEOTIDE SEQUENCE [LARGE SCALE GENOMIC DNA]</scope>
    <source>
        <strain evidence="2">cv. WT478/WT964</strain>
        <tissue evidence="1">Leaves</tissue>
    </source>
</reference>
<dbReference type="PANTHER" id="PTHR11766:SF0">
    <property type="entry name" value="TYROSINE--TRNA LIGASE, MITOCHONDRIAL"/>
    <property type="match status" value="1"/>
</dbReference>
<organism evidence="1 2">
    <name type="scientific">Thalictrum thalictroides</name>
    <name type="common">Rue-anemone</name>
    <name type="synonym">Anemone thalictroides</name>
    <dbReference type="NCBI Taxonomy" id="46969"/>
    <lineage>
        <taxon>Eukaryota</taxon>
        <taxon>Viridiplantae</taxon>
        <taxon>Streptophyta</taxon>
        <taxon>Embryophyta</taxon>
        <taxon>Tracheophyta</taxon>
        <taxon>Spermatophyta</taxon>
        <taxon>Magnoliopsida</taxon>
        <taxon>Ranunculales</taxon>
        <taxon>Ranunculaceae</taxon>
        <taxon>Thalictroideae</taxon>
        <taxon>Thalictrum</taxon>
    </lineage>
</organism>
<dbReference type="Gene3D" id="1.10.240.10">
    <property type="entry name" value="Tyrosyl-Transfer RNA Synthetase"/>
    <property type="match status" value="1"/>
</dbReference>